<sequence>MPTRLSLTSPRHLGRLTVRTLLASSVAVLPHLAHAQDETLETDITLDPIMVTASTLTTTLQDAPASVTVIGAEDIEAKGARELTEVLREVPGLNLSRSNDGTNKVSFRGLSSSRTLILVDGKRINASKSFARHYQGDLGDIPTDAIERIEVVRGPMSTVYGSDAMGGVINIITKKPTKTLSGSVSADFGFGDHSTTGDNRQITGYVSGAITDTLSFSAWSKISEQDAPDPFTYTDSDGEAATAYGSDGSKVRNFGTRLSWTPSDTMEWGLEYSGSTDKYLASEGAHDTNHVKKDSIGLTNEWTLGQGTLSSYLRYEHASNESWDSDALAWEDPIEYDTTSFETRYTSFTQLGSVGLEYTLGGTVMREELNDPQTTSGTVLDGSATTAALYGEGRLTLTDRLSVTGGARLDHHEEFGEHLSPRLYANYDLGHGMMLKAGYSEAFVAPDLRSLDPNYKMSSRGNGCKPYAGPCVIYGNEDLEPETSQNYEIGINAQGRTVSWELTAFYNDVDNMIGARQTGETDPDTGYTIYERTNLDSGKTAGIEGGLTWQVQDGLKWTNTFTYLAKSEYTYTYDALKDVTFPMATTPKWNITTGLDWTVNDRLNLSGTLTYVGKQANYQDADDLSSEEARAVPSGQNSDPYYLVDVAMNYRLNDQTNLRLGVDNLFDQQPSDETSYRENGRLYKIGLTTRF</sequence>
<evidence type="ECO:0000256" key="8">
    <source>
        <dbReference type="ARBA" id="ARBA00023136"/>
    </source>
</evidence>
<dbReference type="Gene3D" id="2.170.130.10">
    <property type="entry name" value="TonB-dependent receptor, plug domain"/>
    <property type="match status" value="1"/>
</dbReference>
<dbReference type="PANTHER" id="PTHR30069:SF53">
    <property type="entry name" value="COLICIN I RECEPTOR-RELATED"/>
    <property type="match status" value="1"/>
</dbReference>
<dbReference type="Pfam" id="PF00593">
    <property type="entry name" value="TonB_dep_Rec_b-barrel"/>
    <property type="match status" value="1"/>
</dbReference>
<feature type="domain" description="TonB-dependent receptor plug" evidence="15">
    <location>
        <begin position="60"/>
        <end position="168"/>
    </location>
</feature>
<dbReference type="Proteomes" id="UP001438953">
    <property type="component" value="Unassembled WGS sequence"/>
</dbReference>
<dbReference type="InterPro" id="IPR039426">
    <property type="entry name" value="TonB-dep_rcpt-like"/>
</dbReference>
<feature type="short sequence motif" description="TonB C-terminal box" evidence="11">
    <location>
        <begin position="674"/>
        <end position="691"/>
    </location>
</feature>
<dbReference type="PROSITE" id="PS52016">
    <property type="entry name" value="TONB_DEPENDENT_REC_3"/>
    <property type="match status" value="1"/>
</dbReference>
<keyword evidence="9 10" id="KW-0998">Cell outer membrane</keyword>
<dbReference type="EMBL" id="JAYWLC010000023">
    <property type="protein sequence ID" value="MER5173652.1"/>
    <property type="molecule type" value="Genomic_DNA"/>
</dbReference>
<gene>
    <name evidence="16" type="ORF">VSX56_17945</name>
</gene>
<evidence type="ECO:0000256" key="5">
    <source>
        <dbReference type="ARBA" id="ARBA00022729"/>
    </source>
</evidence>
<keyword evidence="8 10" id="KW-0472">Membrane</keyword>
<comment type="subcellular location">
    <subcellularLocation>
        <location evidence="1 10">Cell outer membrane</location>
        <topology evidence="1 10">Multi-pass membrane protein</topology>
    </subcellularLocation>
</comment>
<evidence type="ECO:0000256" key="4">
    <source>
        <dbReference type="ARBA" id="ARBA00022692"/>
    </source>
</evidence>
<name>A0ABV1SL69_9RHOB</name>
<dbReference type="RefSeq" id="WP_350939007.1">
    <property type="nucleotide sequence ID" value="NZ_JAYWLC010000023.1"/>
</dbReference>
<evidence type="ECO:0000256" key="10">
    <source>
        <dbReference type="PROSITE-ProRule" id="PRU01360"/>
    </source>
</evidence>
<dbReference type="InterPro" id="IPR010917">
    <property type="entry name" value="TonB_rcpt_CS"/>
</dbReference>
<dbReference type="InterPro" id="IPR036942">
    <property type="entry name" value="Beta-barrel_TonB_sf"/>
</dbReference>
<proteinExistence type="inferred from homology"/>
<evidence type="ECO:0000256" key="6">
    <source>
        <dbReference type="ARBA" id="ARBA00023065"/>
    </source>
</evidence>
<evidence type="ECO:0000256" key="13">
    <source>
        <dbReference type="SAM" id="SignalP"/>
    </source>
</evidence>
<comment type="similarity">
    <text evidence="10 12">Belongs to the TonB-dependent receptor family.</text>
</comment>
<keyword evidence="17" id="KW-1185">Reference proteome</keyword>
<evidence type="ECO:0000256" key="12">
    <source>
        <dbReference type="RuleBase" id="RU003357"/>
    </source>
</evidence>
<accession>A0ABV1SL69</accession>
<dbReference type="Gene3D" id="2.40.170.20">
    <property type="entry name" value="TonB-dependent receptor, beta-barrel domain"/>
    <property type="match status" value="1"/>
</dbReference>
<dbReference type="InterPro" id="IPR012910">
    <property type="entry name" value="Plug_dom"/>
</dbReference>
<feature type="domain" description="TonB-dependent receptor-like beta-barrel" evidence="14">
    <location>
        <begin position="232"/>
        <end position="665"/>
    </location>
</feature>
<evidence type="ECO:0000313" key="16">
    <source>
        <dbReference type="EMBL" id="MER5173652.1"/>
    </source>
</evidence>
<dbReference type="InterPro" id="IPR000531">
    <property type="entry name" value="Beta-barrel_TonB"/>
</dbReference>
<keyword evidence="7 12" id="KW-0798">TonB box</keyword>
<reference evidence="16 17" key="1">
    <citation type="submission" date="2024-01" db="EMBL/GenBank/DDBJ databases">
        <authorList>
            <person name="Deng Y."/>
            <person name="Su J."/>
        </authorList>
    </citation>
    <scope>NUCLEOTIDE SEQUENCE [LARGE SCALE GENOMIC DNA]</scope>
    <source>
        <strain evidence="16 17">CPCC 100088</strain>
    </source>
</reference>
<evidence type="ECO:0000256" key="9">
    <source>
        <dbReference type="ARBA" id="ARBA00023237"/>
    </source>
</evidence>
<evidence type="ECO:0000313" key="17">
    <source>
        <dbReference type="Proteomes" id="UP001438953"/>
    </source>
</evidence>
<evidence type="ECO:0000259" key="15">
    <source>
        <dbReference type="Pfam" id="PF07715"/>
    </source>
</evidence>
<protein>
    <submittedName>
        <fullName evidence="16">TonB-dependent receptor</fullName>
    </submittedName>
</protein>
<evidence type="ECO:0000256" key="7">
    <source>
        <dbReference type="ARBA" id="ARBA00023077"/>
    </source>
</evidence>
<dbReference type="CDD" id="cd01347">
    <property type="entry name" value="ligand_gated_channel"/>
    <property type="match status" value="1"/>
</dbReference>
<dbReference type="InterPro" id="IPR037066">
    <property type="entry name" value="Plug_dom_sf"/>
</dbReference>
<evidence type="ECO:0000256" key="11">
    <source>
        <dbReference type="PROSITE-ProRule" id="PRU10144"/>
    </source>
</evidence>
<keyword evidence="6" id="KW-0406">Ion transport</keyword>
<keyword evidence="2 10" id="KW-0813">Transport</keyword>
<reference evidence="16 17" key="2">
    <citation type="submission" date="2024-06" db="EMBL/GenBank/DDBJ databases">
        <title>Thioclava kandeliae sp. nov. from a rhizosphere soil sample of Kandelia candel in a mangrove.</title>
        <authorList>
            <person name="Mu T."/>
        </authorList>
    </citation>
    <scope>NUCLEOTIDE SEQUENCE [LARGE SCALE GENOMIC DNA]</scope>
    <source>
        <strain evidence="16 17">CPCC 100088</strain>
    </source>
</reference>
<dbReference type="Pfam" id="PF07715">
    <property type="entry name" value="Plug"/>
    <property type="match status" value="1"/>
</dbReference>
<evidence type="ECO:0000259" key="14">
    <source>
        <dbReference type="Pfam" id="PF00593"/>
    </source>
</evidence>
<dbReference type="SUPFAM" id="SSF56935">
    <property type="entry name" value="Porins"/>
    <property type="match status" value="1"/>
</dbReference>
<feature type="chain" id="PRO_5045059816" evidence="13">
    <location>
        <begin position="36"/>
        <end position="691"/>
    </location>
</feature>
<evidence type="ECO:0000256" key="2">
    <source>
        <dbReference type="ARBA" id="ARBA00022448"/>
    </source>
</evidence>
<feature type="signal peptide" evidence="13">
    <location>
        <begin position="1"/>
        <end position="35"/>
    </location>
</feature>
<evidence type="ECO:0000256" key="3">
    <source>
        <dbReference type="ARBA" id="ARBA00022452"/>
    </source>
</evidence>
<comment type="caution">
    <text evidence="16">The sequence shown here is derived from an EMBL/GenBank/DDBJ whole genome shotgun (WGS) entry which is preliminary data.</text>
</comment>
<dbReference type="PANTHER" id="PTHR30069">
    <property type="entry name" value="TONB-DEPENDENT OUTER MEMBRANE RECEPTOR"/>
    <property type="match status" value="1"/>
</dbReference>
<evidence type="ECO:0000256" key="1">
    <source>
        <dbReference type="ARBA" id="ARBA00004571"/>
    </source>
</evidence>
<keyword evidence="3 10" id="KW-1134">Transmembrane beta strand</keyword>
<organism evidence="16 17">
    <name type="scientific">Thioclava kandeliae</name>
    <dbReference type="NCBI Taxonomy" id="3070818"/>
    <lineage>
        <taxon>Bacteria</taxon>
        <taxon>Pseudomonadati</taxon>
        <taxon>Pseudomonadota</taxon>
        <taxon>Alphaproteobacteria</taxon>
        <taxon>Rhodobacterales</taxon>
        <taxon>Paracoccaceae</taxon>
        <taxon>Thioclava</taxon>
    </lineage>
</organism>
<keyword evidence="5 13" id="KW-0732">Signal</keyword>
<dbReference type="PROSITE" id="PS01156">
    <property type="entry name" value="TONB_DEPENDENT_REC_2"/>
    <property type="match status" value="1"/>
</dbReference>
<keyword evidence="16" id="KW-0675">Receptor</keyword>
<keyword evidence="4 10" id="KW-0812">Transmembrane</keyword>